<dbReference type="InterPro" id="IPR006059">
    <property type="entry name" value="SBP"/>
</dbReference>
<sequence length="423" mass="44553">MRNNRLTGIALAVGLILPLAACSGGSSDNSDELVVQSIWTKGTAEGDALAKMIKEFTAETGTKVTWLDTGESLADVFETSVAGGSEADIVLTNLAEKTNNWVTNGAVVDMAPYIDQWGLTDSFKPDTVDQWKDSDGKLIGLPYSGFTWPAWYNMDLLKQVGVDEVPATTDELIDLAGKLRDAGIAPMSIGGNDWTGQKLFLQIAQMYATPEVAHKTFQEGDFCAQPDIKKGVALFTQLRDAGVFIDDAEGYSADAMNTQYYTGKAAIMSAGSWAFGSADLSAETAAATKLSGFPLPSGSSWDKPTAYNGYTGVGVLLSKNGAKKADAAGAFIKMLYSDDTITDFVSTANLIPAVESEAKSTNPLLSQAVTDLDARVDYAVMPDTAVPGAVADPMIRATSIAFAPGNDVDTICKAIDDAYASAG</sequence>
<dbReference type="PANTHER" id="PTHR43649">
    <property type="entry name" value="ARABINOSE-BINDING PROTEIN-RELATED"/>
    <property type="match status" value="1"/>
</dbReference>
<gene>
    <name evidence="2" type="ORF">SAMN05216410_0499</name>
</gene>
<feature type="signal peptide" evidence="1">
    <location>
        <begin position="1"/>
        <end position="23"/>
    </location>
</feature>
<dbReference type="SUPFAM" id="SSF53850">
    <property type="entry name" value="Periplasmic binding protein-like II"/>
    <property type="match status" value="1"/>
</dbReference>
<accession>A0A1G6GVY9</accession>
<dbReference type="Gene3D" id="3.40.190.10">
    <property type="entry name" value="Periplasmic binding protein-like II"/>
    <property type="match status" value="2"/>
</dbReference>
<dbReference type="OrthoDB" id="8317736at2"/>
<evidence type="ECO:0000256" key="1">
    <source>
        <dbReference type="SAM" id="SignalP"/>
    </source>
</evidence>
<protein>
    <submittedName>
        <fullName evidence="2">Multiple sugar transport system substrate-binding protein</fullName>
    </submittedName>
</protein>
<evidence type="ECO:0000313" key="3">
    <source>
        <dbReference type="Proteomes" id="UP000199039"/>
    </source>
</evidence>
<dbReference type="RefSeq" id="WP_093180535.1">
    <property type="nucleotide sequence ID" value="NZ_FMYH01000001.1"/>
</dbReference>
<keyword evidence="2" id="KW-0762">Sugar transport</keyword>
<evidence type="ECO:0000313" key="2">
    <source>
        <dbReference type="EMBL" id="SDB85845.1"/>
    </source>
</evidence>
<dbReference type="STRING" id="1814289.SAMN05216410_0499"/>
<keyword evidence="1" id="KW-0732">Signal</keyword>
<organism evidence="2 3">
    <name type="scientific">Sanguibacter gelidistatuariae</name>
    <dbReference type="NCBI Taxonomy" id="1814289"/>
    <lineage>
        <taxon>Bacteria</taxon>
        <taxon>Bacillati</taxon>
        <taxon>Actinomycetota</taxon>
        <taxon>Actinomycetes</taxon>
        <taxon>Micrococcales</taxon>
        <taxon>Sanguibacteraceae</taxon>
        <taxon>Sanguibacter</taxon>
    </lineage>
</organism>
<keyword evidence="2" id="KW-0813">Transport</keyword>
<dbReference type="EMBL" id="FMYH01000001">
    <property type="protein sequence ID" value="SDB85845.1"/>
    <property type="molecule type" value="Genomic_DNA"/>
</dbReference>
<reference evidence="2 3" key="1">
    <citation type="submission" date="2016-09" db="EMBL/GenBank/DDBJ databases">
        <authorList>
            <person name="Capua I."/>
            <person name="De Benedictis P."/>
            <person name="Joannis T."/>
            <person name="Lombin L.H."/>
            <person name="Cattoli G."/>
        </authorList>
    </citation>
    <scope>NUCLEOTIDE SEQUENCE [LARGE SCALE GENOMIC DNA]</scope>
    <source>
        <strain evidence="2 3">ISLP-3</strain>
    </source>
</reference>
<dbReference type="AlphaFoldDB" id="A0A1G6GVY9"/>
<proteinExistence type="predicted"/>
<dbReference type="InterPro" id="IPR050490">
    <property type="entry name" value="Bact_solute-bd_prot1"/>
</dbReference>
<keyword evidence="3" id="KW-1185">Reference proteome</keyword>
<name>A0A1G6GVY9_9MICO</name>
<dbReference type="PANTHER" id="PTHR43649:SF30">
    <property type="entry name" value="ABC TRANSPORTER SUBSTRATE-BINDING PROTEIN"/>
    <property type="match status" value="1"/>
</dbReference>
<dbReference type="Proteomes" id="UP000199039">
    <property type="component" value="Unassembled WGS sequence"/>
</dbReference>
<feature type="chain" id="PRO_5039111349" evidence="1">
    <location>
        <begin position="24"/>
        <end position="423"/>
    </location>
</feature>
<dbReference type="Pfam" id="PF01547">
    <property type="entry name" value="SBP_bac_1"/>
    <property type="match status" value="1"/>
</dbReference>